<feature type="domain" description="DNA replication/recombination mediator RecO N-terminal" evidence="8">
    <location>
        <begin position="10"/>
        <end position="80"/>
    </location>
</feature>
<proteinExistence type="inferred from homology"/>
<comment type="function">
    <text evidence="7">Involved in DNA repair and RecF pathway recombination.</text>
</comment>
<dbReference type="GO" id="GO:0043590">
    <property type="term" value="C:bacterial nucleoid"/>
    <property type="evidence" value="ECO:0007669"/>
    <property type="project" value="TreeGrafter"/>
</dbReference>
<dbReference type="InterPro" id="IPR037278">
    <property type="entry name" value="ARFGAP/RecO"/>
</dbReference>
<organism evidence="9 10">
    <name type="scientific">Denitratisoma oestradiolicum</name>
    <dbReference type="NCBI Taxonomy" id="311182"/>
    <lineage>
        <taxon>Bacteria</taxon>
        <taxon>Pseudomonadati</taxon>
        <taxon>Pseudomonadota</taxon>
        <taxon>Betaproteobacteria</taxon>
        <taxon>Nitrosomonadales</taxon>
        <taxon>Sterolibacteriaceae</taxon>
        <taxon>Denitratisoma</taxon>
    </lineage>
</organism>
<reference evidence="9 10" key="1">
    <citation type="submission" date="2020-03" db="EMBL/GenBank/DDBJ databases">
        <authorList>
            <consortium name="Genoscope - CEA"/>
            <person name="William W."/>
        </authorList>
    </citation>
    <scope>NUCLEOTIDE SEQUENCE [LARGE SCALE GENOMIC DNA]</scope>
    <source>
        <strain evidence="10">DSM 16959</strain>
    </source>
</reference>
<dbReference type="AlphaFoldDB" id="A0A6S6Y2B4"/>
<sequence length="238" mass="26669">MSVKQRQDDQQAFLLHTHPYSETSLILDVFSRDHGRLALLARGARRPRSALRGVLIGFQRLELGWFGGGEVKTLAKAEWMGGLPLLTGRCLLLGYYLNELLQKLLPREDAHPSLFDAYGEALAALAGDGADAPELRRFEKSLLKEIGYGLSLDREADGTPIRPDRRYLYLVERGAVAAQENDGLPSLAGKTLLDLEADDYRDPRTLAESKLLMRQLLAHHLNGHVLQSRRVFMDLQEL</sequence>
<dbReference type="InterPro" id="IPR003717">
    <property type="entry name" value="RecO"/>
</dbReference>
<dbReference type="InterPro" id="IPR042242">
    <property type="entry name" value="RecO_C"/>
</dbReference>
<keyword evidence="10" id="KW-1185">Reference proteome</keyword>
<evidence type="ECO:0000256" key="1">
    <source>
        <dbReference type="ARBA" id="ARBA00007452"/>
    </source>
</evidence>
<dbReference type="InterPro" id="IPR022572">
    <property type="entry name" value="DNA_rep/recomb_RecO_N"/>
</dbReference>
<evidence type="ECO:0000256" key="5">
    <source>
        <dbReference type="ARBA" id="ARBA00023204"/>
    </source>
</evidence>
<dbReference type="Pfam" id="PF02565">
    <property type="entry name" value="RecO_C"/>
    <property type="match status" value="1"/>
</dbReference>
<dbReference type="Gene3D" id="2.40.50.140">
    <property type="entry name" value="Nucleic acid-binding proteins"/>
    <property type="match status" value="1"/>
</dbReference>
<dbReference type="PANTHER" id="PTHR33991:SF1">
    <property type="entry name" value="DNA REPAIR PROTEIN RECO"/>
    <property type="match status" value="1"/>
</dbReference>
<dbReference type="SUPFAM" id="SSF57863">
    <property type="entry name" value="ArfGap/RecO-like zinc finger"/>
    <property type="match status" value="1"/>
</dbReference>
<dbReference type="RefSeq" id="WP_145770899.1">
    <property type="nucleotide sequence ID" value="NZ_LR778301.1"/>
</dbReference>
<evidence type="ECO:0000256" key="7">
    <source>
        <dbReference type="HAMAP-Rule" id="MF_00201"/>
    </source>
</evidence>
<evidence type="ECO:0000256" key="3">
    <source>
        <dbReference type="ARBA" id="ARBA00022763"/>
    </source>
</evidence>
<evidence type="ECO:0000313" key="10">
    <source>
        <dbReference type="Proteomes" id="UP000515733"/>
    </source>
</evidence>
<dbReference type="OrthoDB" id="9804792at2"/>
<dbReference type="Gene3D" id="1.20.1440.120">
    <property type="entry name" value="Recombination protein O, C-terminal domain"/>
    <property type="match status" value="1"/>
</dbReference>
<evidence type="ECO:0000256" key="6">
    <source>
        <dbReference type="ARBA" id="ARBA00033409"/>
    </source>
</evidence>
<protein>
    <recommendedName>
        <fullName evidence="2 7">DNA repair protein RecO</fullName>
    </recommendedName>
    <alternativeName>
        <fullName evidence="6 7">Recombination protein O</fullName>
    </alternativeName>
</protein>
<dbReference type="HAMAP" id="MF_00201">
    <property type="entry name" value="RecO"/>
    <property type="match status" value="1"/>
</dbReference>
<dbReference type="Proteomes" id="UP000515733">
    <property type="component" value="Chromosome"/>
</dbReference>
<evidence type="ECO:0000256" key="2">
    <source>
        <dbReference type="ARBA" id="ARBA00021310"/>
    </source>
</evidence>
<keyword evidence="5 7" id="KW-0234">DNA repair</keyword>
<dbReference type="NCBIfam" id="TIGR00613">
    <property type="entry name" value="reco"/>
    <property type="match status" value="1"/>
</dbReference>
<gene>
    <name evidence="7 9" type="primary">recO</name>
    <name evidence="9" type="ORF">DENOEST_2191</name>
</gene>
<keyword evidence="4 7" id="KW-0233">DNA recombination</keyword>
<evidence type="ECO:0000259" key="8">
    <source>
        <dbReference type="Pfam" id="PF11967"/>
    </source>
</evidence>
<dbReference type="Pfam" id="PF11967">
    <property type="entry name" value="RecO_N"/>
    <property type="match status" value="1"/>
</dbReference>
<accession>A0A6S6Y2B4</accession>
<evidence type="ECO:0000256" key="4">
    <source>
        <dbReference type="ARBA" id="ARBA00023172"/>
    </source>
</evidence>
<evidence type="ECO:0000313" key="9">
    <source>
        <dbReference type="EMBL" id="CAB1369356.1"/>
    </source>
</evidence>
<keyword evidence="3 7" id="KW-0227">DNA damage</keyword>
<name>A0A6S6Y2B4_9PROT</name>
<dbReference type="InterPro" id="IPR012340">
    <property type="entry name" value="NA-bd_OB-fold"/>
</dbReference>
<dbReference type="GO" id="GO:0006302">
    <property type="term" value="P:double-strand break repair"/>
    <property type="evidence" value="ECO:0007669"/>
    <property type="project" value="TreeGrafter"/>
</dbReference>
<dbReference type="GO" id="GO:0006310">
    <property type="term" value="P:DNA recombination"/>
    <property type="evidence" value="ECO:0007669"/>
    <property type="project" value="UniProtKB-UniRule"/>
</dbReference>
<comment type="similarity">
    <text evidence="1 7">Belongs to the RecO family.</text>
</comment>
<dbReference type="PANTHER" id="PTHR33991">
    <property type="entry name" value="DNA REPAIR PROTEIN RECO"/>
    <property type="match status" value="1"/>
</dbReference>
<dbReference type="SUPFAM" id="SSF50249">
    <property type="entry name" value="Nucleic acid-binding proteins"/>
    <property type="match status" value="1"/>
</dbReference>
<dbReference type="KEGG" id="doe:DENOEST_2191"/>
<dbReference type="EMBL" id="LR778301">
    <property type="protein sequence ID" value="CAB1369356.1"/>
    <property type="molecule type" value="Genomic_DNA"/>
</dbReference>